<keyword evidence="14" id="KW-1185">Reference proteome</keyword>
<comment type="catalytic activity">
    <reaction evidence="11 12">
        <text>a UDP-3-O-[(3R)-3-hydroxyacyl]-N-acetyl-alpha-D-glucosamine + H2O = a UDP-3-O-[(3R)-3-hydroxyacyl]-alpha-D-glucosamine + acetate</text>
        <dbReference type="Rhea" id="RHEA:67816"/>
        <dbReference type="ChEBI" id="CHEBI:15377"/>
        <dbReference type="ChEBI" id="CHEBI:30089"/>
        <dbReference type="ChEBI" id="CHEBI:137740"/>
        <dbReference type="ChEBI" id="CHEBI:173225"/>
        <dbReference type="EC" id="3.5.1.108"/>
    </reaction>
</comment>
<dbReference type="Proteomes" id="UP000221734">
    <property type="component" value="Chromosome Kuenenia_stuttgartiensis_MBR1"/>
</dbReference>
<evidence type="ECO:0000256" key="5">
    <source>
        <dbReference type="ARBA" id="ARBA00022516"/>
    </source>
</evidence>
<keyword evidence="6 12" id="KW-0441">Lipid A biosynthesis</keyword>
<evidence type="ECO:0000256" key="6">
    <source>
        <dbReference type="ARBA" id="ARBA00022556"/>
    </source>
</evidence>
<name>A0A2C9CIL7_KUEST</name>
<protein>
    <recommendedName>
        <fullName evidence="4 12">UDP-3-O-acyl-N-acetylglucosamine deacetylase</fullName>
        <shortName evidence="12">UDP-3-O-acyl-GlcNAc deacetylase</shortName>
        <ecNumber evidence="4 12">3.5.1.108</ecNumber>
    </recommendedName>
    <alternativeName>
        <fullName evidence="12">UDP-3-O-[R-3-hydroxymyristoyl]-N-acetylglucosamine deacetylase</fullName>
    </alternativeName>
</protein>
<dbReference type="PANTHER" id="PTHR33694">
    <property type="entry name" value="UDP-3-O-ACYL-N-ACETYLGLUCOSAMINE DEACETYLASE 1, MITOCHONDRIAL-RELATED"/>
    <property type="match status" value="1"/>
</dbReference>
<dbReference type="InterPro" id="IPR004463">
    <property type="entry name" value="UDP-acyl_GlcNac_deAcase"/>
</dbReference>
<keyword evidence="10 12" id="KW-0443">Lipid metabolism</keyword>
<dbReference type="SUPFAM" id="SSF54211">
    <property type="entry name" value="Ribosomal protein S5 domain 2-like"/>
    <property type="match status" value="2"/>
</dbReference>
<evidence type="ECO:0000256" key="9">
    <source>
        <dbReference type="ARBA" id="ARBA00022833"/>
    </source>
</evidence>
<dbReference type="EC" id="3.5.1.108" evidence="4 12"/>
<keyword evidence="8 12" id="KW-0378">Hydrolase</keyword>
<comment type="cofactor">
    <cofactor evidence="1 12">
        <name>Zn(2+)</name>
        <dbReference type="ChEBI" id="CHEBI:29105"/>
    </cofactor>
</comment>
<feature type="binding site" evidence="12">
    <location>
        <position position="245"/>
    </location>
    <ligand>
        <name>Zn(2+)</name>
        <dbReference type="ChEBI" id="CHEBI:29105"/>
    </ligand>
</feature>
<comment type="function">
    <text evidence="2 12">Catalyzes the hydrolysis of UDP-3-O-myristoyl-N-acetylglucosamine to form UDP-3-O-myristoylglucosamine and acetate, the committed step in lipid A biosynthesis.</text>
</comment>
<dbReference type="InterPro" id="IPR011334">
    <property type="entry name" value="UDP-acyl_GlcNac_deAcase_C"/>
</dbReference>
<dbReference type="InterPro" id="IPR020568">
    <property type="entry name" value="Ribosomal_Su5_D2-typ_SF"/>
</dbReference>
<comment type="similarity">
    <text evidence="12">Belongs to the LpxC family.</text>
</comment>
<organism evidence="13 14">
    <name type="scientific">Kuenenia stuttgartiensis</name>
    <dbReference type="NCBI Taxonomy" id="174633"/>
    <lineage>
        <taxon>Bacteria</taxon>
        <taxon>Pseudomonadati</taxon>
        <taxon>Planctomycetota</taxon>
        <taxon>Candidatus Brocadiia</taxon>
        <taxon>Candidatus Brocadiales</taxon>
        <taxon>Candidatus Brocadiaceae</taxon>
        <taxon>Candidatus Kuenenia</taxon>
    </lineage>
</organism>
<dbReference type="GO" id="GO:0009245">
    <property type="term" value="P:lipid A biosynthetic process"/>
    <property type="evidence" value="ECO:0007669"/>
    <property type="project" value="UniProtKB-UniRule"/>
</dbReference>
<dbReference type="NCBIfam" id="TIGR00325">
    <property type="entry name" value="lpxC"/>
    <property type="match status" value="1"/>
</dbReference>
<dbReference type="Pfam" id="PF03331">
    <property type="entry name" value="LpxC"/>
    <property type="match status" value="1"/>
</dbReference>
<feature type="binding site" evidence="12">
    <location>
        <position position="249"/>
    </location>
    <ligand>
        <name>Zn(2+)</name>
        <dbReference type="ChEBI" id="CHEBI:29105"/>
    </ligand>
</feature>
<accession>A0A2C9CIL7</accession>
<dbReference type="AlphaFoldDB" id="A0A2C9CIL7"/>
<evidence type="ECO:0000256" key="4">
    <source>
        <dbReference type="ARBA" id="ARBA00012745"/>
    </source>
</evidence>
<reference evidence="14" key="1">
    <citation type="submission" date="2017-10" db="EMBL/GenBank/DDBJ databases">
        <authorList>
            <person name="Frank J."/>
        </authorList>
    </citation>
    <scope>NUCLEOTIDE SEQUENCE [LARGE SCALE GENOMIC DNA]</scope>
</reference>
<dbReference type="OrthoDB" id="9772788at2"/>
<dbReference type="EMBL" id="LT934425">
    <property type="protein sequence ID" value="SOH05511.1"/>
    <property type="molecule type" value="Genomic_DNA"/>
</dbReference>
<evidence type="ECO:0000313" key="14">
    <source>
        <dbReference type="Proteomes" id="UP000221734"/>
    </source>
</evidence>
<dbReference type="GO" id="GO:0016020">
    <property type="term" value="C:membrane"/>
    <property type="evidence" value="ECO:0007669"/>
    <property type="project" value="GOC"/>
</dbReference>
<dbReference type="InterPro" id="IPR015870">
    <property type="entry name" value="UDP-acyl_N-AcGlcN_deAcase_N"/>
</dbReference>
<keyword evidence="7 12" id="KW-0479">Metal-binding</keyword>
<dbReference type="Gene3D" id="3.30.1700.10">
    <property type="entry name" value="lpxc deacetylase, domain 2"/>
    <property type="match status" value="1"/>
</dbReference>
<evidence type="ECO:0000256" key="2">
    <source>
        <dbReference type="ARBA" id="ARBA00002923"/>
    </source>
</evidence>
<evidence type="ECO:0000256" key="3">
    <source>
        <dbReference type="ARBA" id="ARBA00005002"/>
    </source>
</evidence>
<dbReference type="GO" id="GO:0046872">
    <property type="term" value="F:metal ion binding"/>
    <property type="evidence" value="ECO:0007669"/>
    <property type="project" value="UniProtKB-KW"/>
</dbReference>
<dbReference type="HAMAP" id="MF_00388">
    <property type="entry name" value="LpxC"/>
    <property type="match status" value="1"/>
</dbReference>
<evidence type="ECO:0000256" key="7">
    <source>
        <dbReference type="ARBA" id="ARBA00022723"/>
    </source>
</evidence>
<keyword evidence="9 12" id="KW-0862">Zinc</keyword>
<proteinExistence type="inferred from homology"/>
<evidence type="ECO:0000256" key="8">
    <source>
        <dbReference type="ARBA" id="ARBA00022801"/>
    </source>
</evidence>
<evidence type="ECO:0000256" key="12">
    <source>
        <dbReference type="HAMAP-Rule" id="MF_00388"/>
    </source>
</evidence>
<gene>
    <name evidence="12 13" type="primary">lpxC</name>
    <name evidence="13" type="ORF">KSMBR1_3033</name>
</gene>
<dbReference type="Gene3D" id="3.30.230.20">
    <property type="entry name" value="lpxc deacetylase, domain 1"/>
    <property type="match status" value="1"/>
</dbReference>
<evidence type="ECO:0000313" key="13">
    <source>
        <dbReference type="EMBL" id="SOH05511.1"/>
    </source>
</evidence>
<comment type="pathway">
    <text evidence="3 12">Glycolipid biosynthesis; lipid IV(A) biosynthesis; lipid IV(A) from (3R)-3-hydroxytetradecanoyl-[acyl-carrier-protein] and UDP-N-acetyl-alpha-D-glucosamine: step 2/6.</text>
</comment>
<dbReference type="RefSeq" id="WP_099326086.1">
    <property type="nucleotide sequence ID" value="NZ_OCTL01000141.1"/>
</dbReference>
<dbReference type="PANTHER" id="PTHR33694:SF1">
    <property type="entry name" value="UDP-3-O-ACYL-N-ACETYLGLUCOSAMINE DEACETYLASE 1, MITOCHONDRIAL-RELATED"/>
    <property type="match status" value="1"/>
</dbReference>
<sequence>MDNLQKTIGQPAECSGWGMFRGESVRIKFKPASVNSGIHFVRVDLPSRPIIPANVHFLSNTAKRIFLKKDDAEVEGIEHVMAALAGLGIDNIEIEIHGREMPAGDGSAKYFMDILKEATIVALAGEKHIFIIREPIMVSNGNASIIASPINEGLLLSYTLDFDGFFIDPQTYEYEIEFNEENFSREVASARTFGLSTYVEEFKKLGLGKGVTDDNSYVIQKDGKITKPLSMSPAELRFPNEHVRHKILDLIGDLYLANVVVKGHIVAKRSGHFLNAELARKIANIACKA</sequence>
<feature type="active site" description="Proton donor" evidence="12">
    <location>
        <position position="272"/>
    </location>
</feature>
<dbReference type="UniPathway" id="UPA00359">
    <property type="reaction ID" value="UER00478"/>
</dbReference>
<dbReference type="KEGG" id="kst:KSMBR1_3033"/>
<evidence type="ECO:0000256" key="10">
    <source>
        <dbReference type="ARBA" id="ARBA00023098"/>
    </source>
</evidence>
<feature type="binding site" evidence="12">
    <location>
        <position position="79"/>
    </location>
    <ligand>
        <name>Zn(2+)</name>
        <dbReference type="ChEBI" id="CHEBI:29105"/>
    </ligand>
</feature>
<evidence type="ECO:0000256" key="11">
    <source>
        <dbReference type="ARBA" id="ARBA00024535"/>
    </source>
</evidence>
<keyword evidence="5 12" id="KW-0444">Lipid biosynthesis</keyword>
<dbReference type="GO" id="GO:0103117">
    <property type="term" value="F:UDP-3-O-acyl-N-acetylglucosamine deacetylase activity"/>
    <property type="evidence" value="ECO:0007669"/>
    <property type="project" value="UniProtKB-UniRule"/>
</dbReference>
<evidence type="ECO:0000256" key="1">
    <source>
        <dbReference type="ARBA" id="ARBA00001947"/>
    </source>
</evidence>